<keyword evidence="1" id="KW-1133">Transmembrane helix</keyword>
<accession>A0A068UJL3</accession>
<dbReference type="GO" id="GO:0005730">
    <property type="term" value="C:nucleolus"/>
    <property type="evidence" value="ECO:0007669"/>
    <property type="project" value="TreeGrafter"/>
</dbReference>
<dbReference type="SUPFAM" id="SSF52954">
    <property type="entry name" value="Class II aaRS ABD-related"/>
    <property type="match status" value="1"/>
</dbReference>
<dbReference type="GO" id="GO:0000470">
    <property type="term" value="P:maturation of LSU-rRNA"/>
    <property type="evidence" value="ECO:0007669"/>
    <property type="project" value="TreeGrafter"/>
</dbReference>
<proteinExistence type="predicted"/>
<dbReference type="PhylomeDB" id="A0A068UJL3"/>
<dbReference type="GO" id="GO:0030687">
    <property type="term" value="C:preribosome, large subunit precursor"/>
    <property type="evidence" value="ECO:0007669"/>
    <property type="project" value="TreeGrafter"/>
</dbReference>
<protein>
    <submittedName>
        <fullName evidence="2">Uncharacterized protein</fullName>
    </submittedName>
</protein>
<dbReference type="InParanoid" id="A0A068UJL3"/>
<dbReference type="EMBL" id="HG739117">
    <property type="protein sequence ID" value="CDP08497.1"/>
    <property type="molecule type" value="Genomic_DNA"/>
</dbReference>
<dbReference type="STRING" id="49390.A0A068UJL3"/>
<reference evidence="3" key="1">
    <citation type="journal article" date="2014" name="Science">
        <title>The coffee genome provides insight into the convergent evolution of caffeine biosynthesis.</title>
        <authorList>
            <person name="Denoeud F."/>
            <person name="Carretero-Paulet L."/>
            <person name="Dereeper A."/>
            <person name="Droc G."/>
            <person name="Guyot R."/>
            <person name="Pietrella M."/>
            <person name="Zheng C."/>
            <person name="Alberti A."/>
            <person name="Anthony F."/>
            <person name="Aprea G."/>
            <person name="Aury J.M."/>
            <person name="Bento P."/>
            <person name="Bernard M."/>
            <person name="Bocs S."/>
            <person name="Campa C."/>
            <person name="Cenci A."/>
            <person name="Combes M.C."/>
            <person name="Crouzillat D."/>
            <person name="Da Silva C."/>
            <person name="Daddiego L."/>
            <person name="De Bellis F."/>
            <person name="Dussert S."/>
            <person name="Garsmeur O."/>
            <person name="Gayraud T."/>
            <person name="Guignon V."/>
            <person name="Jahn K."/>
            <person name="Jamilloux V."/>
            <person name="Joet T."/>
            <person name="Labadie K."/>
            <person name="Lan T."/>
            <person name="Leclercq J."/>
            <person name="Lepelley M."/>
            <person name="Leroy T."/>
            <person name="Li L.T."/>
            <person name="Librado P."/>
            <person name="Lopez L."/>
            <person name="Munoz A."/>
            <person name="Noel B."/>
            <person name="Pallavicini A."/>
            <person name="Perrotta G."/>
            <person name="Poncet V."/>
            <person name="Pot D."/>
            <person name="Priyono X."/>
            <person name="Rigoreau M."/>
            <person name="Rouard M."/>
            <person name="Rozas J."/>
            <person name="Tranchant-Dubreuil C."/>
            <person name="VanBuren R."/>
            <person name="Zhang Q."/>
            <person name="Andrade A.C."/>
            <person name="Argout X."/>
            <person name="Bertrand B."/>
            <person name="de Kochko A."/>
            <person name="Graziosi G."/>
            <person name="Henry R.J."/>
            <person name="Jayarama X."/>
            <person name="Ming R."/>
            <person name="Nagai C."/>
            <person name="Rounsley S."/>
            <person name="Sankoff D."/>
            <person name="Giuliano G."/>
            <person name="Albert V.A."/>
            <person name="Wincker P."/>
            <person name="Lashermes P."/>
        </authorList>
    </citation>
    <scope>NUCLEOTIDE SEQUENCE [LARGE SCALE GENOMIC DNA]</scope>
    <source>
        <strain evidence="3">cv. DH200-94</strain>
    </source>
</reference>
<dbReference type="Gramene" id="CDP08497">
    <property type="protein sequence ID" value="CDP08497"/>
    <property type="gene ID" value="GSCOC_T00027423001"/>
</dbReference>
<dbReference type="GO" id="GO:0000460">
    <property type="term" value="P:maturation of 5.8S rRNA"/>
    <property type="evidence" value="ECO:0007669"/>
    <property type="project" value="TreeGrafter"/>
</dbReference>
<dbReference type="GO" id="GO:0042134">
    <property type="term" value="F:rRNA primary transcript binding"/>
    <property type="evidence" value="ECO:0007669"/>
    <property type="project" value="InterPro"/>
</dbReference>
<evidence type="ECO:0000256" key="1">
    <source>
        <dbReference type="SAM" id="Phobius"/>
    </source>
</evidence>
<name>A0A068UJL3_COFCA</name>
<organism evidence="2 3">
    <name type="scientific">Coffea canephora</name>
    <name type="common">Robusta coffee</name>
    <dbReference type="NCBI Taxonomy" id="49390"/>
    <lineage>
        <taxon>Eukaryota</taxon>
        <taxon>Viridiplantae</taxon>
        <taxon>Streptophyta</taxon>
        <taxon>Embryophyta</taxon>
        <taxon>Tracheophyta</taxon>
        <taxon>Spermatophyta</taxon>
        <taxon>Magnoliopsida</taxon>
        <taxon>eudicotyledons</taxon>
        <taxon>Gunneridae</taxon>
        <taxon>Pentapetalae</taxon>
        <taxon>asterids</taxon>
        <taxon>lamiids</taxon>
        <taxon>Gentianales</taxon>
        <taxon>Rubiaceae</taxon>
        <taxon>Ixoroideae</taxon>
        <taxon>Gardenieae complex</taxon>
        <taxon>Bertiereae - Coffeeae clade</taxon>
        <taxon>Coffeeae</taxon>
        <taxon>Coffea</taxon>
    </lineage>
</organism>
<keyword evidence="1" id="KW-0472">Membrane</keyword>
<dbReference type="PANTHER" id="PTHR22734:SF3">
    <property type="entry name" value="RIBOSOME PRODUCTION FACTOR 1"/>
    <property type="match status" value="1"/>
</dbReference>
<sequence>MKKDFQCLIACSFRDHTSKVLITIYHFNTIGFGHVFISDLLFVILNAHYFKRGTYDLKKVSNMQKSKNFIFIIAVRTNSRELDALLIMTLPVGPIGHFKLSKLFLWKDIKVCWTFIVFSESCLSY</sequence>
<dbReference type="AlphaFoldDB" id="A0A068UJL3"/>
<evidence type="ECO:0000313" key="2">
    <source>
        <dbReference type="EMBL" id="CDP08497.1"/>
    </source>
</evidence>
<feature type="transmembrane region" description="Helical" evidence="1">
    <location>
        <begin position="24"/>
        <end position="49"/>
    </location>
</feature>
<gene>
    <name evidence="2" type="ORF">GSCOC_T00027423001</name>
</gene>
<dbReference type="Proteomes" id="UP000295252">
    <property type="component" value="Chromosome I"/>
</dbReference>
<dbReference type="PANTHER" id="PTHR22734">
    <property type="entry name" value="U3 SMALL NUCLEOLAR RIBONUCLEOPROTEIN PROTEIN IMP4"/>
    <property type="match status" value="1"/>
</dbReference>
<keyword evidence="1" id="KW-0812">Transmembrane</keyword>
<keyword evidence="3" id="KW-1185">Reference proteome</keyword>
<dbReference type="InterPro" id="IPR044281">
    <property type="entry name" value="IMP4/RPF1"/>
</dbReference>
<dbReference type="Gene3D" id="3.40.50.10480">
    <property type="entry name" value="Probable brix-domain ribosomal biogenesis protein"/>
    <property type="match status" value="1"/>
</dbReference>
<evidence type="ECO:0000313" key="3">
    <source>
        <dbReference type="Proteomes" id="UP000295252"/>
    </source>
</evidence>